<feature type="active site" evidence="5">
    <location>
        <position position="113"/>
    </location>
</feature>
<keyword evidence="3" id="KW-0378">Hydrolase</keyword>
<dbReference type="EMBL" id="WBWF01000019">
    <property type="protein sequence ID" value="KAB2702033.1"/>
    <property type="molecule type" value="Genomic_DNA"/>
</dbReference>
<organism evidence="9 10">
    <name type="scientific">Brucella lupini</name>
    <dbReference type="NCBI Taxonomy" id="255457"/>
    <lineage>
        <taxon>Bacteria</taxon>
        <taxon>Pseudomonadati</taxon>
        <taxon>Pseudomonadota</taxon>
        <taxon>Alphaproteobacteria</taxon>
        <taxon>Hyphomicrobiales</taxon>
        <taxon>Brucellaceae</taxon>
        <taxon>Brucella/Ochrobactrum group</taxon>
        <taxon>Brucella</taxon>
    </lineage>
</organism>
<dbReference type="NCBIfam" id="NF004788">
    <property type="entry name" value="PRK06133.1"/>
    <property type="match status" value="1"/>
</dbReference>
<dbReference type="Pfam" id="PF01546">
    <property type="entry name" value="Peptidase_M20"/>
    <property type="match status" value="1"/>
</dbReference>
<dbReference type="PIRSF" id="PIRSF037238">
    <property type="entry name" value="Carboxypeptidase_G2"/>
    <property type="match status" value="1"/>
</dbReference>
<protein>
    <submittedName>
        <fullName evidence="8">M20/M25/M40 family metallo-hydrolase</fullName>
    </submittedName>
    <submittedName>
        <fullName evidence="9">Peptidase dimerization domain protein</fullName>
    </submittedName>
</protein>
<feature type="chain" id="PRO_5044571229" evidence="6">
    <location>
        <begin position="20"/>
        <end position="416"/>
    </location>
</feature>
<dbReference type="Proteomes" id="UP000435957">
    <property type="component" value="Unassembled WGS sequence"/>
</dbReference>
<dbReference type="PANTHER" id="PTHR43808">
    <property type="entry name" value="ACETYLORNITHINE DEACETYLASE"/>
    <property type="match status" value="1"/>
</dbReference>
<accession>A0A256GD69</accession>
<keyword evidence="11" id="KW-1185">Reference proteome</keyword>
<evidence type="ECO:0000313" key="8">
    <source>
        <dbReference type="EMBL" id="KAB2702033.1"/>
    </source>
</evidence>
<sequence length="416" mass="45160">MNKKAIRQMFMAFAVFAGAPGPTMSQEQTDALDRASKQLVEPFLQATRKMVEIESPSLDATGIHAMEVELESQAREIGAEIELIPASTGPGNNVVARWRGQGKTNILLVSHMDTVYPAGILQTFPWREEVSRIYGPGVLDDKGGIAMALMAVRLLREAGRDAYGTVTLLSTTDEEKQSAGSKELIRSLAQEHDVAFVLEFGTPDDRIVLSRKGIGYFRLDVLGKAAHAGAEPEKGCNAVTEIAFQILQMRQLERPELSTSFNFTILNGGERSNIIPAQAKAQADVRVLDPSEFDRLESDAAQLAATKQLFACSQVRTSLERGRPPFPSTDKTARLVEMAQGIYREIDMDLRTEASGAGTDGNYTAAAGTTTLDGLGPVGGGAHTAGEEYIERALIAPRIYLLARLIEEVSRESFSK</sequence>
<keyword evidence="6" id="KW-0732">Signal</keyword>
<dbReference type="Gene3D" id="3.40.630.10">
    <property type="entry name" value="Zn peptidases"/>
    <property type="match status" value="1"/>
</dbReference>
<dbReference type="EMBL" id="NNRN01000059">
    <property type="protein sequence ID" value="OYR25085.1"/>
    <property type="molecule type" value="Genomic_DNA"/>
</dbReference>
<feature type="signal peptide" evidence="6">
    <location>
        <begin position="1"/>
        <end position="19"/>
    </location>
</feature>
<comment type="cofactor">
    <cofactor evidence="1">
        <name>Zn(2+)</name>
        <dbReference type="ChEBI" id="CHEBI:29105"/>
    </cofactor>
</comment>
<dbReference type="PROSITE" id="PS00758">
    <property type="entry name" value="ARGE_DAPE_CPG2_1"/>
    <property type="match status" value="1"/>
</dbReference>
<feature type="domain" description="Peptidase M20 dimerisation" evidence="7">
    <location>
        <begin position="210"/>
        <end position="307"/>
    </location>
</feature>
<proteinExistence type="predicted"/>
<reference evidence="8 11" key="2">
    <citation type="submission" date="2019-09" db="EMBL/GenBank/DDBJ databases">
        <title>Taxonomic organization of the family Brucellaceae based on a phylogenomic approach.</title>
        <authorList>
            <person name="Leclercq S."/>
            <person name="Cloeckaert A."/>
            <person name="Zygmunt M.S."/>
        </authorList>
    </citation>
    <scope>NUCLEOTIDE SEQUENCE [LARGE SCALE GENOMIC DNA]</scope>
    <source>
        <strain evidence="8 11">LUP23</strain>
    </source>
</reference>
<dbReference type="InterPro" id="IPR011650">
    <property type="entry name" value="Peptidase_M20_dimer"/>
</dbReference>
<evidence type="ECO:0000313" key="11">
    <source>
        <dbReference type="Proteomes" id="UP000435957"/>
    </source>
</evidence>
<dbReference type="PANTHER" id="PTHR43808:SF9">
    <property type="entry name" value="BLL0789 PROTEIN"/>
    <property type="match status" value="1"/>
</dbReference>
<dbReference type="Pfam" id="PF07687">
    <property type="entry name" value="M20_dimer"/>
    <property type="match status" value="1"/>
</dbReference>
<evidence type="ECO:0000256" key="6">
    <source>
        <dbReference type="SAM" id="SignalP"/>
    </source>
</evidence>
<name>A0A256GD69_9HYPH</name>
<dbReference type="InterPro" id="IPR017150">
    <property type="entry name" value="Pept_M20_glutamate_carboxypep"/>
</dbReference>
<evidence type="ECO:0000313" key="9">
    <source>
        <dbReference type="EMBL" id="OYR25085.1"/>
    </source>
</evidence>
<keyword evidence="2" id="KW-0479">Metal-binding</keyword>
<keyword evidence="4" id="KW-0862">Zinc</keyword>
<evidence type="ECO:0000256" key="2">
    <source>
        <dbReference type="ARBA" id="ARBA00022723"/>
    </source>
</evidence>
<evidence type="ECO:0000256" key="3">
    <source>
        <dbReference type="ARBA" id="ARBA00022801"/>
    </source>
</evidence>
<evidence type="ECO:0000256" key="5">
    <source>
        <dbReference type="PIRSR" id="PIRSR037238-1"/>
    </source>
</evidence>
<reference evidence="9 10" key="1">
    <citation type="submission" date="2017-07" db="EMBL/GenBank/DDBJ databases">
        <title>Draft genome of Ochrobactrum lupini type strain LUP21.</title>
        <authorList>
            <person name="Krzyzanowska D.M."/>
            <person name="Jafra S."/>
        </authorList>
    </citation>
    <scope>NUCLEOTIDE SEQUENCE [LARGE SCALE GENOMIC DNA]</scope>
    <source>
        <strain evidence="9 10">LUP21</strain>
    </source>
</reference>
<dbReference type="CDD" id="cd03885">
    <property type="entry name" value="M20_CPDG2"/>
    <property type="match status" value="1"/>
</dbReference>
<evidence type="ECO:0000259" key="7">
    <source>
        <dbReference type="Pfam" id="PF07687"/>
    </source>
</evidence>
<dbReference type="AlphaFoldDB" id="A0A256GD69"/>
<dbReference type="GO" id="GO:0046872">
    <property type="term" value="F:metal ion binding"/>
    <property type="evidence" value="ECO:0007669"/>
    <property type="project" value="UniProtKB-KW"/>
</dbReference>
<dbReference type="InterPro" id="IPR050072">
    <property type="entry name" value="Peptidase_M20A"/>
</dbReference>
<dbReference type="Gene3D" id="3.30.70.360">
    <property type="match status" value="1"/>
</dbReference>
<evidence type="ECO:0000313" key="10">
    <source>
        <dbReference type="Proteomes" id="UP000216363"/>
    </source>
</evidence>
<gene>
    <name evidence="9" type="ORF">CES86_4470</name>
    <name evidence="8" type="ORF">F9L03_20720</name>
</gene>
<dbReference type="Proteomes" id="UP000216363">
    <property type="component" value="Unassembled WGS sequence"/>
</dbReference>
<evidence type="ECO:0000256" key="4">
    <source>
        <dbReference type="ARBA" id="ARBA00022833"/>
    </source>
</evidence>
<comment type="caution">
    <text evidence="9">The sequence shown here is derived from an EMBL/GenBank/DDBJ whole genome shotgun (WGS) entry which is preliminary data.</text>
</comment>
<dbReference type="InterPro" id="IPR036264">
    <property type="entry name" value="Bact_exopeptidase_dim_dom"/>
</dbReference>
<dbReference type="InterPro" id="IPR001261">
    <property type="entry name" value="ArgE/DapE_CS"/>
</dbReference>
<evidence type="ECO:0000256" key="1">
    <source>
        <dbReference type="ARBA" id="ARBA00001947"/>
    </source>
</evidence>
<dbReference type="SUPFAM" id="SSF53187">
    <property type="entry name" value="Zn-dependent exopeptidases"/>
    <property type="match status" value="1"/>
</dbReference>
<dbReference type="GO" id="GO:0016787">
    <property type="term" value="F:hydrolase activity"/>
    <property type="evidence" value="ECO:0007669"/>
    <property type="project" value="UniProtKB-KW"/>
</dbReference>
<feature type="active site" description="Proton acceptor" evidence="5">
    <location>
        <position position="174"/>
    </location>
</feature>
<dbReference type="InterPro" id="IPR002933">
    <property type="entry name" value="Peptidase_M20"/>
</dbReference>
<dbReference type="RefSeq" id="WP_080823918.1">
    <property type="nucleotide sequence ID" value="NZ_JBHEEP010000019.1"/>
</dbReference>
<dbReference type="SUPFAM" id="SSF55031">
    <property type="entry name" value="Bacterial exopeptidase dimerisation domain"/>
    <property type="match status" value="1"/>
</dbReference>